<gene>
    <name evidence="2" type="ORF">CGZ90_16800</name>
</gene>
<name>A0A235F648_9BACL</name>
<evidence type="ECO:0008006" key="4">
    <source>
        <dbReference type="Google" id="ProtNLM"/>
    </source>
</evidence>
<dbReference type="Pfam" id="PF22564">
    <property type="entry name" value="HAAS"/>
    <property type="match status" value="1"/>
</dbReference>
<feature type="transmembrane region" description="Helical" evidence="1">
    <location>
        <begin position="121"/>
        <end position="141"/>
    </location>
</feature>
<accession>A0A235F648</accession>
<feature type="transmembrane region" description="Helical" evidence="1">
    <location>
        <begin position="94"/>
        <end position="114"/>
    </location>
</feature>
<dbReference type="EMBL" id="NOII01000011">
    <property type="protein sequence ID" value="OYD56668.1"/>
    <property type="molecule type" value="Genomic_DNA"/>
</dbReference>
<dbReference type="Proteomes" id="UP000215059">
    <property type="component" value="Unassembled WGS sequence"/>
</dbReference>
<evidence type="ECO:0000256" key="1">
    <source>
        <dbReference type="SAM" id="Phobius"/>
    </source>
</evidence>
<reference evidence="2 3" key="1">
    <citation type="submission" date="2017-07" db="EMBL/GenBank/DDBJ databases">
        <title>Fictibacillus sp. nov. GDSW-R2A3 Genome sequencing and assembly.</title>
        <authorList>
            <person name="Mayilraj S."/>
        </authorList>
    </citation>
    <scope>NUCLEOTIDE SEQUENCE [LARGE SCALE GENOMIC DNA]</scope>
    <source>
        <strain evidence="2 3">GDSW-R2A3</strain>
    </source>
</reference>
<keyword evidence="1" id="KW-0472">Membrane</keyword>
<feature type="transmembrane region" description="Helical" evidence="1">
    <location>
        <begin position="147"/>
        <end position="171"/>
    </location>
</feature>
<proteinExistence type="predicted"/>
<keyword evidence="1" id="KW-0812">Transmembrane</keyword>
<evidence type="ECO:0000313" key="3">
    <source>
        <dbReference type="Proteomes" id="UP000215059"/>
    </source>
</evidence>
<dbReference type="AlphaFoldDB" id="A0A235F648"/>
<protein>
    <recommendedName>
        <fullName evidence="4">DUF1700 domain-containing protein</fullName>
    </recommendedName>
</protein>
<dbReference type="OrthoDB" id="9804829at2"/>
<comment type="caution">
    <text evidence="2">The sequence shown here is derived from an EMBL/GenBank/DDBJ whole genome shotgun (WGS) entry which is preliminary data.</text>
</comment>
<evidence type="ECO:0000313" key="2">
    <source>
        <dbReference type="EMBL" id="OYD56668.1"/>
    </source>
</evidence>
<keyword evidence="1" id="KW-1133">Transmembrane helix</keyword>
<organism evidence="2 3">
    <name type="scientific">Fictibacillus aquaticus</name>
    <dbReference type="NCBI Taxonomy" id="2021314"/>
    <lineage>
        <taxon>Bacteria</taxon>
        <taxon>Bacillati</taxon>
        <taxon>Bacillota</taxon>
        <taxon>Bacilli</taxon>
        <taxon>Bacillales</taxon>
        <taxon>Fictibacillaceae</taxon>
        <taxon>Fictibacillus</taxon>
    </lineage>
</organism>
<keyword evidence="3" id="KW-1185">Reference proteome</keyword>
<sequence length="198" mass="21576">MNSLWRGSKMKKAMFLGKLDSLLQQVPENDRREMLYDFEEHFSNGMAEGKIEEELVAELGSPEMIAKDLLSEYRPTVKPAEYHSKGAGKLNSTIVLAGLFFFNLVFVLGPALGIAGVFVGLWVAAFALLITPLAVIGSLVVNGLDGILLVFFVSLITCSLGILLSVGMLNAGRAAKRAMTRYIRFNSNIVYGKGERAA</sequence>